<evidence type="ECO:0000313" key="2">
    <source>
        <dbReference type="Proteomes" id="UP000886998"/>
    </source>
</evidence>
<gene>
    <name evidence="1" type="ORF">TNIN_9521</name>
</gene>
<reference evidence="1" key="1">
    <citation type="submission" date="2020-08" db="EMBL/GenBank/DDBJ databases">
        <title>Multicomponent nature underlies the extraordinary mechanical properties of spider dragline silk.</title>
        <authorList>
            <person name="Kono N."/>
            <person name="Nakamura H."/>
            <person name="Mori M."/>
            <person name="Yoshida Y."/>
            <person name="Ohtoshi R."/>
            <person name="Malay A.D."/>
            <person name="Moran D.A.P."/>
            <person name="Tomita M."/>
            <person name="Numata K."/>
            <person name="Arakawa K."/>
        </authorList>
    </citation>
    <scope>NUCLEOTIDE SEQUENCE</scope>
</reference>
<evidence type="ECO:0000313" key="1">
    <source>
        <dbReference type="EMBL" id="GFS47041.1"/>
    </source>
</evidence>
<organism evidence="1 2">
    <name type="scientific">Trichonephila inaurata madagascariensis</name>
    <dbReference type="NCBI Taxonomy" id="2747483"/>
    <lineage>
        <taxon>Eukaryota</taxon>
        <taxon>Metazoa</taxon>
        <taxon>Ecdysozoa</taxon>
        <taxon>Arthropoda</taxon>
        <taxon>Chelicerata</taxon>
        <taxon>Arachnida</taxon>
        <taxon>Araneae</taxon>
        <taxon>Araneomorphae</taxon>
        <taxon>Entelegynae</taxon>
        <taxon>Araneoidea</taxon>
        <taxon>Nephilidae</taxon>
        <taxon>Trichonephila</taxon>
        <taxon>Trichonephila inaurata</taxon>
    </lineage>
</organism>
<name>A0A8X6MDP2_9ARAC</name>
<accession>A0A8X6MDP2</accession>
<keyword evidence="2" id="KW-1185">Reference proteome</keyword>
<comment type="caution">
    <text evidence="1">The sequence shown here is derived from an EMBL/GenBank/DDBJ whole genome shotgun (WGS) entry which is preliminary data.</text>
</comment>
<dbReference type="Proteomes" id="UP000886998">
    <property type="component" value="Unassembled WGS sequence"/>
</dbReference>
<protein>
    <submittedName>
        <fullName evidence="1">Uncharacterized protein</fullName>
    </submittedName>
</protein>
<proteinExistence type="predicted"/>
<sequence length="120" mass="12897">MDVAKAYKKTTFLWLLQTSIEIVWTIYSKGNEMGKIILSISSFVKAISNPPPTIFRDSIQLDLLAIFPSPTPSSISGHSVASDVGQGVTAPLGLGWIVNALSFASQIAAKREAFVKNNAT</sequence>
<dbReference type="AlphaFoldDB" id="A0A8X6MDP2"/>
<dbReference type="EMBL" id="BMAV01026070">
    <property type="protein sequence ID" value="GFS47041.1"/>
    <property type="molecule type" value="Genomic_DNA"/>
</dbReference>